<evidence type="ECO:0000259" key="7">
    <source>
        <dbReference type="SMART" id="SM00988"/>
    </source>
</evidence>
<dbReference type="SUPFAM" id="SSF69737">
    <property type="entry name" value="Urease metallochaperone UreE, C-terminal domain"/>
    <property type="match status" value="1"/>
</dbReference>
<evidence type="ECO:0000256" key="4">
    <source>
        <dbReference type="ARBA" id="ARBA00023186"/>
    </source>
</evidence>
<dbReference type="SMART" id="SM00988">
    <property type="entry name" value="UreE_N"/>
    <property type="match status" value="1"/>
</dbReference>
<organism evidence="8 9">
    <name type="scientific">Szabonella alba</name>
    <dbReference type="NCBI Taxonomy" id="2804194"/>
    <lineage>
        <taxon>Bacteria</taxon>
        <taxon>Pseudomonadati</taxon>
        <taxon>Pseudomonadota</taxon>
        <taxon>Alphaproteobacteria</taxon>
        <taxon>Rhodobacterales</taxon>
        <taxon>Paracoccaceae</taxon>
        <taxon>Szabonella</taxon>
    </lineage>
</organism>
<dbReference type="InterPro" id="IPR004029">
    <property type="entry name" value="UreE_N"/>
</dbReference>
<comment type="subcellular location">
    <subcellularLocation>
        <location evidence="1 5">Cytoplasm</location>
    </subcellularLocation>
</comment>
<dbReference type="GO" id="GO:0016151">
    <property type="term" value="F:nickel cation binding"/>
    <property type="evidence" value="ECO:0007669"/>
    <property type="project" value="UniProtKB-UniRule"/>
</dbReference>
<dbReference type="InterPro" id="IPR036118">
    <property type="entry name" value="UreE_N_sf"/>
</dbReference>
<feature type="domain" description="UreE urease accessory N-terminal" evidence="7">
    <location>
        <begin position="6"/>
        <end position="69"/>
    </location>
</feature>
<keyword evidence="4 5" id="KW-0143">Chaperone</keyword>
<dbReference type="AlphaFoldDB" id="A0A8K0XZG7"/>
<evidence type="ECO:0000313" key="9">
    <source>
        <dbReference type="Proteomes" id="UP000648908"/>
    </source>
</evidence>
<evidence type="ECO:0000256" key="1">
    <source>
        <dbReference type="ARBA" id="ARBA00004496"/>
    </source>
</evidence>
<dbReference type="InterPro" id="IPR007864">
    <property type="entry name" value="UreE_C_dom"/>
</dbReference>
<proteinExistence type="inferred from homology"/>
<dbReference type="CDD" id="cd00571">
    <property type="entry name" value="UreE"/>
    <property type="match status" value="1"/>
</dbReference>
<dbReference type="Gene3D" id="3.30.70.790">
    <property type="entry name" value="UreE, C-terminal domain"/>
    <property type="match status" value="1"/>
</dbReference>
<comment type="caution">
    <text evidence="8">The sequence shown here is derived from an EMBL/GenBank/DDBJ whole genome shotgun (WGS) entry which is preliminary data.</text>
</comment>
<dbReference type="SUPFAM" id="SSF69287">
    <property type="entry name" value="Urease metallochaperone UreE, N-terminal domain"/>
    <property type="match status" value="1"/>
</dbReference>
<dbReference type="GO" id="GO:0019627">
    <property type="term" value="P:urea metabolic process"/>
    <property type="evidence" value="ECO:0007669"/>
    <property type="project" value="InterPro"/>
</dbReference>
<dbReference type="EMBL" id="JAESVN010000003">
    <property type="protein sequence ID" value="MBL4917100.1"/>
    <property type="molecule type" value="Genomic_DNA"/>
</dbReference>
<comment type="similarity">
    <text evidence="5">Belongs to the UreE family.</text>
</comment>
<dbReference type="RefSeq" id="WP_202687938.1">
    <property type="nucleotide sequence ID" value="NZ_JAESVN010000003.1"/>
</dbReference>
<keyword evidence="9" id="KW-1185">Reference proteome</keyword>
<dbReference type="Pfam" id="PF05194">
    <property type="entry name" value="UreE_C"/>
    <property type="match status" value="1"/>
</dbReference>
<dbReference type="GO" id="GO:0065003">
    <property type="term" value="P:protein-containing complex assembly"/>
    <property type="evidence" value="ECO:0007669"/>
    <property type="project" value="InterPro"/>
</dbReference>
<dbReference type="Proteomes" id="UP000648908">
    <property type="component" value="Unassembled WGS sequence"/>
</dbReference>
<sequence length="198" mass="21492">MTELPPVTRLLHAAPEAPAHDVVVLGYDARILRRKRLMTAQGEAFFVDLAATTSLDGFWGFELADGRTIRIIAAEEELLAVTGDLARLAWHIGNRHTPAQIEPGRILIRHDPVLERMLTRLGATLDRVSEPFTPEGGAYGHGRTMGHSHGPEAGHDHGHEHGHGHSHDHGHSHGHDHGAADIPTSLAPEELEKGPFTG</sequence>
<dbReference type="Pfam" id="PF02814">
    <property type="entry name" value="UreE_N"/>
    <property type="match status" value="1"/>
</dbReference>
<protein>
    <recommendedName>
        <fullName evidence="5">Urease accessory protein UreE</fullName>
    </recommendedName>
</protein>
<dbReference type="InterPro" id="IPR012406">
    <property type="entry name" value="UreE"/>
</dbReference>
<comment type="function">
    <text evidence="5">Involved in urease metallocenter assembly. Binds nickel. Probably functions as a nickel donor during metallocenter assembly.</text>
</comment>
<dbReference type="HAMAP" id="MF_00822">
    <property type="entry name" value="UreE"/>
    <property type="match status" value="1"/>
</dbReference>
<feature type="region of interest" description="Disordered" evidence="6">
    <location>
        <begin position="129"/>
        <end position="198"/>
    </location>
</feature>
<evidence type="ECO:0000256" key="6">
    <source>
        <dbReference type="SAM" id="MobiDB-lite"/>
    </source>
</evidence>
<evidence type="ECO:0000256" key="2">
    <source>
        <dbReference type="ARBA" id="ARBA00022490"/>
    </source>
</evidence>
<keyword evidence="3 5" id="KW-0533">Nickel</keyword>
<dbReference type="GO" id="GO:0051082">
    <property type="term" value="F:unfolded protein binding"/>
    <property type="evidence" value="ECO:0007669"/>
    <property type="project" value="UniProtKB-UniRule"/>
</dbReference>
<dbReference type="GO" id="GO:0005737">
    <property type="term" value="C:cytoplasm"/>
    <property type="evidence" value="ECO:0007669"/>
    <property type="project" value="UniProtKB-SubCell"/>
</dbReference>
<dbReference type="Gene3D" id="2.60.260.20">
    <property type="entry name" value="Urease metallochaperone UreE, N-terminal domain"/>
    <property type="match status" value="1"/>
</dbReference>
<name>A0A8K0XZG7_9RHOB</name>
<keyword evidence="2 5" id="KW-0963">Cytoplasm</keyword>
<reference evidence="8" key="1">
    <citation type="submission" date="2021-01" db="EMBL/GenBank/DDBJ databases">
        <title>Tabrizicola alba sp. nov. a motile alkaliphilic bacterium isolated from a soda lake.</title>
        <authorList>
            <person name="Szuroczki S."/>
            <person name="Abbaszade G."/>
            <person name="Schumann P."/>
            <person name="Toth E."/>
        </authorList>
    </citation>
    <scope>NUCLEOTIDE SEQUENCE</scope>
    <source>
        <strain evidence="8">DMG-N-6</strain>
    </source>
</reference>
<feature type="compositionally biased region" description="Basic and acidic residues" evidence="6">
    <location>
        <begin position="149"/>
        <end position="179"/>
    </location>
</feature>
<gene>
    <name evidence="5" type="primary">ureE</name>
    <name evidence="8" type="ORF">JL811_07675</name>
</gene>
<evidence type="ECO:0000256" key="3">
    <source>
        <dbReference type="ARBA" id="ARBA00022596"/>
    </source>
</evidence>
<evidence type="ECO:0000313" key="8">
    <source>
        <dbReference type="EMBL" id="MBL4917100.1"/>
    </source>
</evidence>
<accession>A0A8K0XZG7</accession>
<evidence type="ECO:0000256" key="5">
    <source>
        <dbReference type="HAMAP-Rule" id="MF_00822"/>
    </source>
</evidence>
<dbReference type="GO" id="GO:0006457">
    <property type="term" value="P:protein folding"/>
    <property type="evidence" value="ECO:0007669"/>
    <property type="project" value="InterPro"/>
</dbReference>